<comment type="subcellular location">
    <subcellularLocation>
        <location evidence="6">Cytoplasm</location>
    </subcellularLocation>
</comment>
<evidence type="ECO:0000256" key="3">
    <source>
        <dbReference type="ARBA" id="ARBA00022571"/>
    </source>
</evidence>
<dbReference type="InterPro" id="IPR009049">
    <property type="entry name" value="Argininosuccinate_lyase"/>
</dbReference>
<keyword evidence="11" id="KW-1185">Reference proteome</keyword>
<dbReference type="PANTHER" id="PTHR43814:SF1">
    <property type="entry name" value="ARGININOSUCCINATE LYASE"/>
    <property type="match status" value="1"/>
</dbReference>
<evidence type="ECO:0000256" key="6">
    <source>
        <dbReference type="HAMAP-Rule" id="MF_00006"/>
    </source>
</evidence>
<dbReference type="Gene3D" id="1.10.40.30">
    <property type="entry name" value="Fumarase/aspartase (C-terminal domain)"/>
    <property type="match status" value="1"/>
</dbReference>
<dbReference type="CDD" id="cd01359">
    <property type="entry name" value="Argininosuccinate_lyase"/>
    <property type="match status" value="1"/>
</dbReference>
<comment type="caution">
    <text evidence="10">The sequence shown here is derived from an EMBL/GenBank/DDBJ whole genome shotgun (WGS) entry which is preliminary data.</text>
</comment>
<keyword evidence="3 6" id="KW-0055">Arginine biosynthesis</keyword>
<dbReference type="EMBL" id="JAZGQK010000006">
    <property type="protein sequence ID" value="MEE6258677.1"/>
    <property type="molecule type" value="Genomic_DNA"/>
</dbReference>
<comment type="similarity">
    <text evidence="6">Belongs to the lyase 1 family. Argininosuccinate lyase subfamily.</text>
</comment>
<dbReference type="NCBIfam" id="TIGR00838">
    <property type="entry name" value="argH"/>
    <property type="match status" value="1"/>
</dbReference>
<dbReference type="EMBL" id="JAZGQK010000037">
    <property type="protein sequence ID" value="MEE6263388.1"/>
    <property type="molecule type" value="Genomic_DNA"/>
</dbReference>
<dbReference type="SUPFAM" id="SSF48557">
    <property type="entry name" value="L-aspartase-like"/>
    <property type="match status" value="1"/>
</dbReference>
<dbReference type="InterPro" id="IPR024083">
    <property type="entry name" value="Fumarase/histidase_N"/>
</dbReference>
<dbReference type="HAMAP" id="MF_00006">
    <property type="entry name" value="Arg_succ_lyase"/>
    <property type="match status" value="1"/>
</dbReference>
<gene>
    <name evidence="6 10" type="primary">argH</name>
    <name evidence="9" type="ORF">V1633_09275</name>
    <name evidence="10" type="ORF">V1633_33415</name>
</gene>
<dbReference type="PROSITE" id="PS00163">
    <property type="entry name" value="FUMARATE_LYASES"/>
    <property type="match status" value="1"/>
</dbReference>
<name>A0ABU7S3Q1_9ACTN</name>
<keyword evidence="4 6" id="KW-0028">Amino-acid biosynthesis</keyword>
<comment type="catalytic activity">
    <reaction evidence="6">
        <text>2-(N(omega)-L-arginino)succinate = fumarate + L-arginine</text>
        <dbReference type="Rhea" id="RHEA:24020"/>
        <dbReference type="ChEBI" id="CHEBI:29806"/>
        <dbReference type="ChEBI" id="CHEBI:32682"/>
        <dbReference type="ChEBI" id="CHEBI:57472"/>
        <dbReference type="EC" id="4.3.2.1"/>
    </reaction>
</comment>
<dbReference type="InterPro" id="IPR022761">
    <property type="entry name" value="Fumarate_lyase_N"/>
</dbReference>
<dbReference type="Gene3D" id="1.10.275.10">
    <property type="entry name" value="Fumarase/aspartase (N-terminal domain)"/>
    <property type="match status" value="1"/>
</dbReference>
<reference evidence="10 11" key="1">
    <citation type="submission" date="2024-01" db="EMBL/GenBank/DDBJ databases">
        <title>Genome insights into Plantactinospora sonchi sp. nov.</title>
        <authorList>
            <person name="Wang L."/>
        </authorList>
    </citation>
    <scope>NUCLEOTIDE SEQUENCE [LARGE SCALE GENOMIC DNA]</scope>
    <source>
        <strain evidence="10 11">NEAU-QY2</strain>
    </source>
</reference>
<dbReference type="Proteomes" id="UP001332243">
    <property type="component" value="Unassembled WGS sequence"/>
</dbReference>
<dbReference type="InterPro" id="IPR000362">
    <property type="entry name" value="Fumarate_lyase_fam"/>
</dbReference>
<dbReference type="EC" id="4.3.2.1" evidence="2 6"/>
<dbReference type="Gene3D" id="1.20.200.10">
    <property type="entry name" value="Fumarase/aspartase (Central domain)"/>
    <property type="match status" value="1"/>
</dbReference>
<keyword evidence="6" id="KW-0963">Cytoplasm</keyword>
<evidence type="ECO:0000256" key="2">
    <source>
        <dbReference type="ARBA" id="ARBA00012338"/>
    </source>
</evidence>
<proteinExistence type="inferred from homology"/>
<dbReference type="InterPro" id="IPR029419">
    <property type="entry name" value="Arg_succ_lyase_C"/>
</dbReference>
<feature type="domain" description="Fumarate lyase N-terminal" evidence="7">
    <location>
        <begin position="20"/>
        <end position="314"/>
    </location>
</feature>
<dbReference type="InterPro" id="IPR008948">
    <property type="entry name" value="L-Aspartase-like"/>
</dbReference>
<evidence type="ECO:0000259" key="7">
    <source>
        <dbReference type="Pfam" id="PF00206"/>
    </source>
</evidence>
<organism evidence="10 11">
    <name type="scientific">Plantactinospora sonchi</name>
    <dbReference type="NCBI Taxonomy" id="1544735"/>
    <lineage>
        <taxon>Bacteria</taxon>
        <taxon>Bacillati</taxon>
        <taxon>Actinomycetota</taxon>
        <taxon>Actinomycetes</taxon>
        <taxon>Micromonosporales</taxon>
        <taxon>Micromonosporaceae</taxon>
        <taxon>Plantactinospora</taxon>
    </lineage>
</organism>
<dbReference type="InterPro" id="IPR020557">
    <property type="entry name" value="Fumarate_lyase_CS"/>
</dbReference>
<comment type="pathway">
    <text evidence="1 6">Amino-acid biosynthesis; L-arginine biosynthesis; L-arginine from L-ornithine and carbamoyl phosphate: step 3/3.</text>
</comment>
<keyword evidence="5 6" id="KW-0456">Lyase</keyword>
<evidence type="ECO:0000259" key="8">
    <source>
        <dbReference type="Pfam" id="PF14698"/>
    </source>
</evidence>
<evidence type="ECO:0000256" key="4">
    <source>
        <dbReference type="ARBA" id="ARBA00022605"/>
    </source>
</evidence>
<dbReference type="PANTHER" id="PTHR43814">
    <property type="entry name" value="ARGININOSUCCINATE LYASE"/>
    <property type="match status" value="1"/>
</dbReference>
<dbReference type="Pfam" id="PF00206">
    <property type="entry name" value="Lyase_1"/>
    <property type="match status" value="1"/>
</dbReference>
<dbReference type="PRINTS" id="PR00149">
    <property type="entry name" value="FUMRATELYASE"/>
</dbReference>
<dbReference type="GO" id="GO:0004056">
    <property type="term" value="F:argininosuccinate lyase activity"/>
    <property type="evidence" value="ECO:0007669"/>
    <property type="project" value="UniProtKB-EC"/>
</dbReference>
<evidence type="ECO:0000256" key="1">
    <source>
        <dbReference type="ARBA" id="ARBA00004941"/>
    </source>
</evidence>
<evidence type="ECO:0000313" key="11">
    <source>
        <dbReference type="Proteomes" id="UP001332243"/>
    </source>
</evidence>
<accession>A0ABU7S3Q1</accession>
<dbReference type="PRINTS" id="PR00145">
    <property type="entry name" value="ARGSUCLYASE"/>
</dbReference>
<evidence type="ECO:0000313" key="9">
    <source>
        <dbReference type="EMBL" id="MEE6258677.1"/>
    </source>
</evidence>
<evidence type="ECO:0000313" key="10">
    <source>
        <dbReference type="EMBL" id="MEE6263388.1"/>
    </source>
</evidence>
<dbReference type="Pfam" id="PF14698">
    <property type="entry name" value="ASL_C2"/>
    <property type="match status" value="1"/>
</dbReference>
<dbReference type="RefSeq" id="WP_331213768.1">
    <property type="nucleotide sequence ID" value="NZ_JAZGQK010000006.1"/>
</dbReference>
<evidence type="ECO:0000256" key="5">
    <source>
        <dbReference type="ARBA" id="ARBA00023239"/>
    </source>
</evidence>
<sequence>MTTDQTTVRQTQDANPLWGGRFHQGASSLLEEINSSVHFDWRLARQDITGSIAHAEMLGARGVIDPTEATEIIDGLRKIEAEIASGDFRFDPALEDVHMNIEARLRELIGPTAGRLHTGRSRNDQVAVDTKMWVRDAIDRLDGLLHRTIEAVVDKALAHHADVMPGFTHLQCAQPVTIGHHLLAYGEMFLRDRDRLREARQRLDESPLGAAALAGTSHPIDPAMTARALGFERATRNSLDAVSDRDFILDYLAAGAILAVHVSRLGEELVLWSTPQFAFIDLPEDLSAGSSIMPQKRNPDTAELMRAKAGRVFGNLTAVLTVMKGLPLAYSRDMQEDKEALFDSADTLEVCVRATTAMIEGITFRPAKTALDAELGNAVATDLADWLVNARQVPFRESHLVVGGLVKFLEVQGKELKDVTPDVVSAYDPRFAGLPAEFLSVQHAVQRRDSPGGPAPALVREAALAMRDRNDRISPVRSS</sequence>
<feature type="domain" description="Argininosuccinate lyase C-terminal" evidence="8">
    <location>
        <begin position="379"/>
        <end position="446"/>
    </location>
</feature>
<protein>
    <recommendedName>
        <fullName evidence="2 6">Argininosuccinate lyase</fullName>
        <shortName evidence="6">ASAL</shortName>
        <ecNumber evidence="2 6">4.3.2.1</ecNumber>
    </recommendedName>
    <alternativeName>
        <fullName evidence="6">Arginosuccinase</fullName>
    </alternativeName>
</protein>